<dbReference type="AlphaFoldDB" id="A0A8X6V1X4"/>
<keyword evidence="2" id="KW-1185">Reference proteome</keyword>
<dbReference type="EMBL" id="BMAU01021229">
    <property type="protein sequence ID" value="GFY01522.1"/>
    <property type="molecule type" value="Genomic_DNA"/>
</dbReference>
<name>A0A8X6V1X4_TRICX</name>
<comment type="caution">
    <text evidence="1">The sequence shown here is derived from an EMBL/GenBank/DDBJ whole genome shotgun (WGS) entry which is preliminary data.</text>
</comment>
<evidence type="ECO:0000313" key="1">
    <source>
        <dbReference type="EMBL" id="GFY01522.1"/>
    </source>
</evidence>
<sequence length="119" mass="13557">MLHFVSFDFQGFSLALEGLRRNTSNFFRDSIKIAEISTLPQSIVLEAKRLVTTWSETRSPDSEDDVSCGENKEKIKLAIHLIQLAQQDTLFDLEGLKEHLQNLQAQFKINTTPNPHSDI</sequence>
<evidence type="ECO:0000313" key="2">
    <source>
        <dbReference type="Proteomes" id="UP000887159"/>
    </source>
</evidence>
<dbReference type="Proteomes" id="UP000887159">
    <property type="component" value="Unassembled WGS sequence"/>
</dbReference>
<protein>
    <submittedName>
        <fullName evidence="1">MutS-like protein 4</fullName>
    </submittedName>
</protein>
<gene>
    <name evidence="1" type="primary">NCL1_29553</name>
    <name evidence="1" type="ORF">TNCV_2607091</name>
</gene>
<organism evidence="1 2">
    <name type="scientific">Trichonephila clavipes</name>
    <name type="common">Golden silk orbweaver</name>
    <name type="synonym">Nephila clavipes</name>
    <dbReference type="NCBI Taxonomy" id="2585209"/>
    <lineage>
        <taxon>Eukaryota</taxon>
        <taxon>Metazoa</taxon>
        <taxon>Ecdysozoa</taxon>
        <taxon>Arthropoda</taxon>
        <taxon>Chelicerata</taxon>
        <taxon>Arachnida</taxon>
        <taxon>Araneae</taxon>
        <taxon>Araneomorphae</taxon>
        <taxon>Entelegynae</taxon>
        <taxon>Araneoidea</taxon>
        <taxon>Nephilidae</taxon>
        <taxon>Trichonephila</taxon>
    </lineage>
</organism>
<accession>A0A8X6V1X4</accession>
<reference evidence="1" key="1">
    <citation type="submission" date="2020-08" db="EMBL/GenBank/DDBJ databases">
        <title>Multicomponent nature underlies the extraordinary mechanical properties of spider dragline silk.</title>
        <authorList>
            <person name="Kono N."/>
            <person name="Nakamura H."/>
            <person name="Mori M."/>
            <person name="Yoshida Y."/>
            <person name="Ohtoshi R."/>
            <person name="Malay A.D."/>
            <person name="Moran D.A.P."/>
            <person name="Tomita M."/>
            <person name="Numata K."/>
            <person name="Arakawa K."/>
        </authorList>
    </citation>
    <scope>NUCLEOTIDE SEQUENCE</scope>
</reference>
<proteinExistence type="predicted"/>